<organism evidence="11 12">
    <name type="scientific">Skeletonema marinoi</name>
    <dbReference type="NCBI Taxonomy" id="267567"/>
    <lineage>
        <taxon>Eukaryota</taxon>
        <taxon>Sar</taxon>
        <taxon>Stramenopiles</taxon>
        <taxon>Ochrophyta</taxon>
        <taxon>Bacillariophyta</taxon>
        <taxon>Coscinodiscophyceae</taxon>
        <taxon>Thalassiosirophycidae</taxon>
        <taxon>Thalassiosirales</taxon>
        <taxon>Skeletonemataceae</taxon>
        <taxon>Skeletonema</taxon>
        <taxon>Skeletonema marinoi-dohrnii complex</taxon>
    </lineage>
</organism>
<feature type="domain" description="CASTOR/POLLUX/SYM8 ion channel conserved" evidence="9">
    <location>
        <begin position="448"/>
        <end position="543"/>
    </location>
</feature>
<keyword evidence="4 8" id="KW-0812">Transmembrane</keyword>
<dbReference type="Gene3D" id="3.40.50.720">
    <property type="entry name" value="NAD(P)-binding Rossmann-like Domain"/>
    <property type="match status" value="1"/>
</dbReference>
<comment type="caution">
    <text evidence="11">The sequence shown here is derived from an EMBL/GenBank/DDBJ whole genome shotgun (WGS) entry which is preliminary data.</text>
</comment>
<dbReference type="Pfam" id="PF22614">
    <property type="entry name" value="Slo-like_RCK"/>
    <property type="match status" value="1"/>
</dbReference>
<evidence type="ECO:0000256" key="8">
    <source>
        <dbReference type="SAM" id="Phobius"/>
    </source>
</evidence>
<feature type="domain" description="RCK N-terminal" evidence="10">
    <location>
        <begin position="346"/>
        <end position="415"/>
    </location>
</feature>
<dbReference type="GO" id="GO:0012505">
    <property type="term" value="C:endomembrane system"/>
    <property type="evidence" value="ECO:0007669"/>
    <property type="project" value="UniProtKB-SubCell"/>
</dbReference>
<keyword evidence="5 8" id="KW-1133">Transmembrane helix</keyword>
<dbReference type="EMBL" id="JATAAI010000010">
    <property type="protein sequence ID" value="KAK1742973.1"/>
    <property type="molecule type" value="Genomic_DNA"/>
</dbReference>
<evidence type="ECO:0000256" key="1">
    <source>
        <dbReference type="ARBA" id="ARBA00004127"/>
    </source>
</evidence>
<dbReference type="GO" id="GO:0006813">
    <property type="term" value="P:potassium ion transport"/>
    <property type="evidence" value="ECO:0007669"/>
    <property type="project" value="InterPro"/>
</dbReference>
<evidence type="ECO:0000259" key="10">
    <source>
        <dbReference type="Pfam" id="PF22614"/>
    </source>
</evidence>
<feature type="transmembrane region" description="Helical" evidence="8">
    <location>
        <begin position="139"/>
        <end position="157"/>
    </location>
</feature>
<dbReference type="PANTHER" id="PTHR31563:SF10">
    <property type="entry name" value="ION CHANNEL POLLUX-RELATED"/>
    <property type="match status" value="1"/>
</dbReference>
<evidence type="ECO:0000256" key="7">
    <source>
        <dbReference type="ARBA" id="ARBA00023136"/>
    </source>
</evidence>
<feature type="transmembrane region" description="Helical" evidence="8">
    <location>
        <begin position="199"/>
        <end position="219"/>
    </location>
</feature>
<proteinExistence type="inferred from homology"/>
<evidence type="ECO:0000313" key="11">
    <source>
        <dbReference type="EMBL" id="KAK1742973.1"/>
    </source>
</evidence>
<evidence type="ECO:0000256" key="3">
    <source>
        <dbReference type="ARBA" id="ARBA00022448"/>
    </source>
</evidence>
<dbReference type="Pfam" id="PF06241">
    <property type="entry name" value="Castor_Poll_mid"/>
    <property type="match status" value="1"/>
</dbReference>
<reference evidence="11" key="1">
    <citation type="submission" date="2023-06" db="EMBL/GenBank/DDBJ databases">
        <title>Survivors Of The Sea: Transcriptome response of Skeletonema marinoi to long-term dormancy.</title>
        <authorList>
            <person name="Pinder M.I.M."/>
            <person name="Kourtchenko O."/>
            <person name="Robertson E.K."/>
            <person name="Larsson T."/>
            <person name="Maumus F."/>
            <person name="Osuna-Cruz C.M."/>
            <person name="Vancaester E."/>
            <person name="Stenow R."/>
            <person name="Vandepoele K."/>
            <person name="Ploug H."/>
            <person name="Bruchert V."/>
            <person name="Godhe A."/>
            <person name="Topel M."/>
        </authorList>
    </citation>
    <scope>NUCLEOTIDE SEQUENCE</scope>
    <source>
        <strain evidence="11">R05AC</strain>
    </source>
</reference>
<keyword evidence="12" id="KW-1185">Reference proteome</keyword>
<name>A0AAD8YB53_9STRA</name>
<sequence length="845" mass="93678">MVIMTTVEPENLEDPSRVLQDTSSLWPMRTVASLLGVKRTIVKIEGTNRHDLNDKFAHVQAYDPVKGRYSAILLDNTEDEIIYLPPTSIKQINILDATSFAISYAWQAQSLDKLYIILIVLLAISWRKQDIIIHRMSEIVTVAVLLLGVSFIGRFLLSEYNLVKERAESMVGTRNPISTVEMIEYRVEHYFSTSQWAKVALLLTFTFILISMGAVALAFCGDDSISGAVWLAWTFVADPGTHADAPEGFLVRFVSFSITLGGMLIFALMIGIISDYIGNKIDELKKGKSRVIESDHSVMLGWTDKSIAIIQQISLANESEGGGTIVVLADAPKEDLEEHLASAMSQERGSALELMGTNVVFRSGNPLEESELQRVSVLTARSVIVLSPESLSPDEADANQVRQVMALKALDGVNGNECPPVVVEVQDVDNSELFTLVAPDFAEVIVAHDLIGRFMLECARYPGLACVLESMMGFEGSEFYFEEWPELKGKSFLDITCRFDDAVPIGIKSNSGEVFINPKNDHIIQEGDKILVLAEDNDTYEVNDGSYETNKKIESPPAAEDAKQVEKIMFLGWRRDMADLITQLDGYVAKGSELWLFNTVPVEERNELLKDQGHKSELKLDNLLVYNVVGNPLIRRDLSRIVSVDHDGETVSLDEVDSILILADSVSIENGATVMSCDSRSLSTLLIIQDIQKRLYDEKKEALGSSTSIKPVSPITEILDSRTRSLLDVVSCGSAYVMSNQIISSVIAQVSEDRDINAVLRELLTAEGSETYIRSVSKFVDLKKEDKMSFWDIALKARQHREVAIGYKPAGLGFREASLLIINPPDKSLDRQWAPGDEIITFALD</sequence>
<dbReference type="InterPro" id="IPR010420">
    <property type="entry name" value="CASTOR/POLLUX/SYM8_dom"/>
</dbReference>
<evidence type="ECO:0000256" key="2">
    <source>
        <dbReference type="ARBA" id="ARBA00008577"/>
    </source>
</evidence>
<keyword evidence="6" id="KW-0406">Ion transport</keyword>
<dbReference type="InterPro" id="IPR036721">
    <property type="entry name" value="RCK_C_sf"/>
</dbReference>
<feature type="transmembrane region" description="Helical" evidence="8">
    <location>
        <begin position="110"/>
        <end position="127"/>
    </location>
</feature>
<accession>A0AAD8YB53</accession>
<dbReference type="PANTHER" id="PTHR31563">
    <property type="entry name" value="ION CHANNEL POLLUX-RELATED"/>
    <property type="match status" value="1"/>
</dbReference>
<evidence type="ECO:0000313" key="12">
    <source>
        <dbReference type="Proteomes" id="UP001224775"/>
    </source>
</evidence>
<evidence type="ECO:0000259" key="9">
    <source>
        <dbReference type="Pfam" id="PF06241"/>
    </source>
</evidence>
<dbReference type="InterPro" id="IPR044849">
    <property type="entry name" value="CASTOR/POLLUX/SYM8-like"/>
</dbReference>
<comment type="similarity">
    <text evidence="2">Belongs to the castor/pollux (TC 1.A.1.23) family.</text>
</comment>
<protein>
    <submittedName>
        <fullName evidence="11">Ion channel Pollux-related protein</fullName>
    </submittedName>
</protein>
<dbReference type="InterPro" id="IPR003148">
    <property type="entry name" value="RCK_N"/>
</dbReference>
<dbReference type="Proteomes" id="UP001224775">
    <property type="component" value="Unassembled WGS sequence"/>
</dbReference>
<evidence type="ECO:0000256" key="5">
    <source>
        <dbReference type="ARBA" id="ARBA00022989"/>
    </source>
</evidence>
<evidence type="ECO:0000256" key="4">
    <source>
        <dbReference type="ARBA" id="ARBA00022692"/>
    </source>
</evidence>
<feature type="transmembrane region" description="Helical" evidence="8">
    <location>
        <begin position="253"/>
        <end position="278"/>
    </location>
</feature>
<gene>
    <name evidence="11" type="ORF">QTG54_006570</name>
</gene>
<comment type="subcellular location">
    <subcellularLocation>
        <location evidence="1">Endomembrane system</location>
        <topology evidence="1">Multi-pass membrane protein</topology>
    </subcellularLocation>
</comment>
<keyword evidence="3" id="KW-0813">Transport</keyword>
<keyword evidence="7 8" id="KW-0472">Membrane</keyword>
<dbReference type="AlphaFoldDB" id="A0AAD8YB53"/>
<dbReference type="SUPFAM" id="SSF116726">
    <property type="entry name" value="TrkA C-terminal domain-like"/>
    <property type="match status" value="1"/>
</dbReference>
<evidence type="ECO:0000256" key="6">
    <source>
        <dbReference type="ARBA" id="ARBA00023065"/>
    </source>
</evidence>